<evidence type="ECO:0000313" key="12">
    <source>
        <dbReference type="RefSeq" id="XP_028041377.1"/>
    </source>
</evidence>
<evidence type="ECO:0000256" key="4">
    <source>
        <dbReference type="ARBA" id="ARBA00007540"/>
    </source>
</evidence>
<comment type="function">
    <text evidence="1">Functions as an U snRNP-specific nuclear import adapter. Involved in the trimethylguanosine (m3G)-cap-dependent nuclear import of U snRNPs. Binds specifically to the terminal m3G-cap U snRNAs.</text>
</comment>
<reference evidence="12" key="1">
    <citation type="submission" date="2025-08" db="UniProtKB">
        <authorList>
            <consortium name="RefSeq"/>
        </authorList>
    </citation>
    <scope>IDENTIFICATION</scope>
    <source>
        <tissue evidence="12">Silk gland</tissue>
    </source>
</reference>
<comment type="similarity">
    <text evidence="4">Belongs to the snurportin family.</text>
</comment>
<dbReference type="OrthoDB" id="10003593at2759"/>
<feature type="domain" description="Snurportin-1 m3G cap-binding" evidence="10">
    <location>
        <begin position="105"/>
        <end position="288"/>
    </location>
</feature>
<keyword evidence="6" id="KW-0813">Transport</keyword>
<evidence type="ECO:0000256" key="5">
    <source>
        <dbReference type="ARBA" id="ARBA00016034"/>
    </source>
</evidence>
<keyword evidence="11" id="KW-1185">Reference proteome</keyword>
<dbReference type="AlphaFoldDB" id="A0A6J2KKA5"/>
<evidence type="ECO:0000256" key="8">
    <source>
        <dbReference type="ARBA" id="ARBA00022884"/>
    </source>
</evidence>
<dbReference type="RefSeq" id="XP_028041377.1">
    <property type="nucleotide sequence ID" value="XM_028185576.1"/>
</dbReference>
<proteinExistence type="inferred from homology"/>
<comment type="subcellular location">
    <subcellularLocation>
        <location evidence="3">Cytoplasm</location>
    </subcellularLocation>
    <subcellularLocation>
        <location evidence="2">Nucleus</location>
    </subcellularLocation>
</comment>
<name>A0A6J2KKA5_BOMMA</name>
<dbReference type="Gene3D" id="3.30.470.30">
    <property type="entry name" value="DNA ligase/mRNA capping enzyme"/>
    <property type="match status" value="1"/>
</dbReference>
<gene>
    <name evidence="12" type="primary">LOC114251351</name>
</gene>
<dbReference type="SUPFAM" id="SSF56091">
    <property type="entry name" value="DNA ligase/mRNA capping enzyme, catalytic domain"/>
    <property type="match status" value="1"/>
</dbReference>
<evidence type="ECO:0000313" key="11">
    <source>
        <dbReference type="Proteomes" id="UP000504629"/>
    </source>
</evidence>
<dbReference type="GeneID" id="114251351"/>
<dbReference type="GO" id="GO:0003723">
    <property type="term" value="F:RNA binding"/>
    <property type="evidence" value="ECO:0007669"/>
    <property type="project" value="UniProtKB-KW"/>
</dbReference>
<dbReference type="Pfam" id="PF21974">
    <property type="entry name" value="SPN1_m3Gcap_bd"/>
    <property type="match status" value="1"/>
</dbReference>
<evidence type="ECO:0000256" key="7">
    <source>
        <dbReference type="ARBA" id="ARBA00022490"/>
    </source>
</evidence>
<dbReference type="GO" id="GO:0005737">
    <property type="term" value="C:cytoplasm"/>
    <property type="evidence" value="ECO:0007669"/>
    <property type="project" value="UniProtKB-SubCell"/>
</dbReference>
<evidence type="ECO:0000256" key="2">
    <source>
        <dbReference type="ARBA" id="ARBA00004123"/>
    </source>
</evidence>
<keyword evidence="9" id="KW-0539">Nucleus</keyword>
<dbReference type="InterPro" id="IPR017336">
    <property type="entry name" value="Snurportin-1"/>
</dbReference>
<organism evidence="11 12">
    <name type="scientific">Bombyx mandarina</name>
    <name type="common">Wild silk moth</name>
    <name type="synonym">Wild silkworm</name>
    <dbReference type="NCBI Taxonomy" id="7092"/>
    <lineage>
        <taxon>Eukaryota</taxon>
        <taxon>Metazoa</taxon>
        <taxon>Ecdysozoa</taxon>
        <taxon>Arthropoda</taxon>
        <taxon>Hexapoda</taxon>
        <taxon>Insecta</taxon>
        <taxon>Pterygota</taxon>
        <taxon>Neoptera</taxon>
        <taxon>Endopterygota</taxon>
        <taxon>Lepidoptera</taxon>
        <taxon>Glossata</taxon>
        <taxon>Ditrysia</taxon>
        <taxon>Bombycoidea</taxon>
        <taxon>Bombycidae</taxon>
        <taxon>Bombycinae</taxon>
        <taxon>Bombyx</taxon>
    </lineage>
</organism>
<dbReference type="KEGG" id="bman:114251351"/>
<evidence type="ECO:0000259" key="10">
    <source>
        <dbReference type="Pfam" id="PF21974"/>
    </source>
</evidence>
<keyword evidence="8" id="KW-0694">RNA-binding</keyword>
<evidence type="ECO:0000256" key="3">
    <source>
        <dbReference type="ARBA" id="ARBA00004496"/>
    </source>
</evidence>
<evidence type="ECO:0000256" key="1">
    <source>
        <dbReference type="ARBA" id="ARBA00003975"/>
    </source>
</evidence>
<dbReference type="GO" id="GO:0005634">
    <property type="term" value="C:nucleus"/>
    <property type="evidence" value="ECO:0007669"/>
    <property type="project" value="UniProtKB-SubCell"/>
</dbReference>
<dbReference type="GO" id="GO:0061015">
    <property type="term" value="P:snRNA import into nucleus"/>
    <property type="evidence" value="ECO:0007669"/>
    <property type="project" value="InterPro"/>
</dbReference>
<evidence type="ECO:0000256" key="9">
    <source>
        <dbReference type="ARBA" id="ARBA00023242"/>
    </source>
</evidence>
<dbReference type="CTD" id="7354429"/>
<dbReference type="InterPro" id="IPR047857">
    <property type="entry name" value="Snurportin1_C"/>
</dbReference>
<keyword evidence="7" id="KW-0963">Cytoplasm</keyword>
<evidence type="ECO:0000256" key="6">
    <source>
        <dbReference type="ARBA" id="ARBA00022448"/>
    </source>
</evidence>
<dbReference type="PANTHER" id="PTHR13403:SF6">
    <property type="entry name" value="SNURPORTIN-1"/>
    <property type="match status" value="1"/>
</dbReference>
<dbReference type="PANTHER" id="PTHR13403">
    <property type="entry name" value="SNURPORTIN1 RNUT1 PROTEIN RNA, U TRANSPORTER 1"/>
    <property type="match status" value="1"/>
</dbReference>
<sequence length="375" mass="43863">MDDIIQKIASTAIHFEDKDASKTMFKDLYKNREKSNNQEERRKKMLEVQKCNRNATTDTFRGILDIVNSVDTTEDYFGSTTQTYYRPNIYVAGFVKAPSSYYNVLMISEWMVEKPSDFAQNWYVVPCPKGSRVLIVANNGRTKLYNKYGRFRLDTKTLLPGGHPNKGYQKTDCCVLDGFYDSLSNSVYIIDLLAWNNQAMTDGETDFRHFWLQTQVFIIQGLNVLSKVNKLKFFLLPKVPCSREELNQFMMTYPAFENYIPALDGLLFYHKKTHYISGQTPLVGWLYPFMVKEVLGHDITVHESYNLERPEDYTNQADYIVRFEERKTRTKQSKLDRLRITQMQIGDYESGETYYSRLYNMDVGDCNNEEPTSHE</sequence>
<dbReference type="CDD" id="cd09232">
    <property type="entry name" value="Snurportin-1_C"/>
    <property type="match status" value="1"/>
</dbReference>
<protein>
    <recommendedName>
        <fullName evidence="5">Snurportin-1</fullName>
    </recommendedName>
</protein>
<dbReference type="Proteomes" id="UP000504629">
    <property type="component" value="Unplaced"/>
</dbReference>
<accession>A0A6J2KKA5</accession>